<proteinExistence type="predicted"/>
<evidence type="ECO:0008006" key="4">
    <source>
        <dbReference type="Google" id="ProtNLM"/>
    </source>
</evidence>
<dbReference type="KEGG" id="eff:skT53_07400"/>
<evidence type="ECO:0000256" key="1">
    <source>
        <dbReference type="SAM" id="MobiDB-lite"/>
    </source>
</evidence>
<evidence type="ECO:0000313" key="3">
    <source>
        <dbReference type="Proteomes" id="UP000593802"/>
    </source>
</evidence>
<feature type="compositionally biased region" description="Polar residues" evidence="1">
    <location>
        <begin position="313"/>
        <end position="340"/>
    </location>
</feature>
<dbReference type="Proteomes" id="UP000593802">
    <property type="component" value="Chromosome"/>
</dbReference>
<accession>A0A7I8D6P4</accession>
<dbReference type="Gene3D" id="3.40.50.2300">
    <property type="match status" value="2"/>
</dbReference>
<feature type="compositionally biased region" description="Polar residues" evidence="1">
    <location>
        <begin position="274"/>
        <end position="296"/>
    </location>
</feature>
<dbReference type="EMBL" id="AP023366">
    <property type="protein sequence ID" value="BCJ85755.1"/>
    <property type="molecule type" value="Genomic_DNA"/>
</dbReference>
<name>A0A7I8D6P4_9BACL</name>
<evidence type="ECO:0000313" key="2">
    <source>
        <dbReference type="EMBL" id="BCJ85755.1"/>
    </source>
</evidence>
<protein>
    <recommendedName>
        <fullName evidence="4">ABC transporter substrate-binding protein PnrA-like domain-containing protein</fullName>
    </recommendedName>
</protein>
<sequence length="340" mass="36340">MAVGIVAAKELTNSPNALTYFQQATHDSFVVFDIRPSDNAEQAKAALTSLANNPNIDSIITEAQYGNFVHELAKKHEKTKFSLIGIGSSPDLPAIRLASLNREYQSFTAGVLLANAGEKNSVGVVVADRRSPDSPEIRGILEGLHYGGSAAVPVVMTLEEVMRPDGLPRLKSIASRFLVLLDPVSQEQLAKLHDSGKWMLSMHNLPNMYPSVAAVPKPFFAEGMKEEVQALLNNSWQGGQTVAVAGPGFFNILRPASFSAKAVELEKAVEEGVQTGSVQPQAYTKPPQSQSASQQRLPDRSPSPSAEAANPPRGTSAQDGSSKAQSQQTPNGNSQQDPTQ</sequence>
<feature type="region of interest" description="Disordered" evidence="1">
    <location>
        <begin position="274"/>
        <end position="340"/>
    </location>
</feature>
<gene>
    <name evidence="2" type="ORF">skT53_07400</name>
</gene>
<feature type="compositionally biased region" description="Low complexity" evidence="1">
    <location>
        <begin position="302"/>
        <end position="312"/>
    </location>
</feature>
<organism evidence="2 3">
    <name type="scientific">Effusibacillus dendaii</name>
    <dbReference type="NCBI Taxonomy" id="2743772"/>
    <lineage>
        <taxon>Bacteria</taxon>
        <taxon>Bacillati</taxon>
        <taxon>Bacillota</taxon>
        <taxon>Bacilli</taxon>
        <taxon>Bacillales</taxon>
        <taxon>Alicyclobacillaceae</taxon>
        <taxon>Effusibacillus</taxon>
    </lineage>
</organism>
<keyword evidence="3" id="KW-1185">Reference proteome</keyword>
<reference evidence="2 3" key="1">
    <citation type="submission" date="2020-08" db="EMBL/GenBank/DDBJ databases">
        <title>Complete Genome Sequence of Effusibacillus dendaii Strain skT53, Isolated from Farmland soil.</title>
        <authorList>
            <person name="Konishi T."/>
            <person name="Kawasaki H."/>
        </authorList>
    </citation>
    <scope>NUCLEOTIDE SEQUENCE [LARGE SCALE GENOMIC DNA]</scope>
    <source>
        <strain evidence="3">skT53</strain>
    </source>
</reference>
<dbReference type="AlphaFoldDB" id="A0A7I8D6P4"/>